<dbReference type="GO" id="GO:0007131">
    <property type="term" value="P:reciprocal meiotic recombination"/>
    <property type="evidence" value="ECO:0007669"/>
    <property type="project" value="TreeGrafter"/>
</dbReference>
<keyword evidence="8 12" id="KW-0799">Topoisomerase</keyword>
<dbReference type="PRINTS" id="PR01550">
    <property type="entry name" value="TOP6AFAMILY"/>
</dbReference>
<evidence type="ECO:0000313" key="15">
    <source>
        <dbReference type="EnsemblMetazoa" id="XP_014247957.2"/>
    </source>
</evidence>
<evidence type="ECO:0000256" key="3">
    <source>
        <dbReference type="ARBA" id="ARBA00004123"/>
    </source>
</evidence>
<comment type="cofactor">
    <cofactor evidence="2">
        <name>Mg(2+)</name>
        <dbReference type="ChEBI" id="CHEBI:18420"/>
    </cofactor>
</comment>
<sequence length="385" mass="43051">MFSFIKMETNNNVLKEKINNNLSDLSSELVRSSNCVMRTSMDRLIMVKRIHNIMLDVKQAIQNPKISKIKIIKPIWSNCQFQERLYLMKTGEGLKFQSVPSKTGLLFLIKILSKLLKLISFGSSVTKREFYYQNIAIIKSMDELDNSLQFISSLLDVPPWDFGILSSSKGIVAGSLNIATKSGNIDCSGGEGVLIPNDLPFGATLTSSAKFALVIEKYAAFQKIINEEFLKHHGPCIIITAKGFPDLNTRILLKLISVQLSVPIFSLVDADPYGIEIMSVYRFGSLSYVHLCDILAVPSIKWIGIHPSDITDFFPKAQIMSTQDVKKANKLLTRPFISENEALKDQVKLMIQLGLKTEIEGIGTISNSYLTDVYIPMKLASKGWI</sequence>
<evidence type="ECO:0000256" key="2">
    <source>
        <dbReference type="ARBA" id="ARBA00001946"/>
    </source>
</evidence>
<evidence type="ECO:0000256" key="10">
    <source>
        <dbReference type="ARBA" id="ARBA00023235"/>
    </source>
</evidence>
<name>A0A8I6RMK3_CIMLE</name>
<proteinExistence type="inferred from homology"/>
<comment type="catalytic activity">
    <reaction evidence="1 12">
        <text>ATP-dependent breakage, passage and rejoining of double-stranded DNA.</text>
        <dbReference type="EC" id="5.6.2.2"/>
    </reaction>
</comment>
<keyword evidence="7" id="KW-0460">Magnesium</keyword>
<evidence type="ECO:0000256" key="5">
    <source>
        <dbReference type="ARBA" id="ARBA00012895"/>
    </source>
</evidence>
<evidence type="ECO:0000256" key="1">
    <source>
        <dbReference type="ARBA" id="ARBA00000185"/>
    </source>
</evidence>
<keyword evidence="11" id="KW-0539">Nucleus</keyword>
<dbReference type="GO" id="GO:0000706">
    <property type="term" value="P:meiotic DNA double-strand break processing"/>
    <property type="evidence" value="ECO:0007669"/>
    <property type="project" value="TreeGrafter"/>
</dbReference>
<dbReference type="GO" id="GO:0003918">
    <property type="term" value="F:DNA topoisomerase type II (double strand cut, ATP-hydrolyzing) activity"/>
    <property type="evidence" value="ECO:0007669"/>
    <property type="project" value="UniProtKB-UniRule"/>
</dbReference>
<evidence type="ECO:0000256" key="8">
    <source>
        <dbReference type="ARBA" id="ARBA00023029"/>
    </source>
</evidence>
<evidence type="ECO:0000256" key="6">
    <source>
        <dbReference type="ARBA" id="ARBA00022723"/>
    </source>
</evidence>
<feature type="domain" description="Topoisomerase 6 subunit A/Spo11 TOPRIM" evidence="14">
    <location>
        <begin position="211"/>
        <end position="379"/>
    </location>
</feature>
<dbReference type="RefSeq" id="XP_014247957.2">
    <property type="nucleotide sequence ID" value="XM_014392471.2"/>
</dbReference>
<dbReference type="EC" id="5.6.2.2" evidence="5"/>
<dbReference type="InterPro" id="IPR034136">
    <property type="entry name" value="TOPRIM_Topo6A/Spo11"/>
</dbReference>
<dbReference type="KEGG" id="clec:106665770"/>
<dbReference type="InterPro" id="IPR036078">
    <property type="entry name" value="Spo11/TopoVI_A_sf"/>
</dbReference>
<keyword evidence="16" id="KW-1185">Reference proteome</keyword>
<evidence type="ECO:0000256" key="4">
    <source>
        <dbReference type="ARBA" id="ARBA00006559"/>
    </source>
</evidence>
<dbReference type="InterPro" id="IPR002815">
    <property type="entry name" value="Spo11/TopoVI_A"/>
</dbReference>
<dbReference type="PRINTS" id="PR01551">
    <property type="entry name" value="SPO11HOMOLOG"/>
</dbReference>
<dbReference type="Gene3D" id="1.10.10.10">
    <property type="entry name" value="Winged helix-like DNA-binding domain superfamily/Winged helix DNA-binding domain"/>
    <property type="match status" value="1"/>
</dbReference>
<dbReference type="PANTHER" id="PTHR10848:SF0">
    <property type="entry name" value="MEIOTIC RECOMBINATION PROTEIN SPO11"/>
    <property type="match status" value="1"/>
</dbReference>
<dbReference type="AlphaFoldDB" id="A0A8I6RMK3"/>
<dbReference type="Proteomes" id="UP000494040">
    <property type="component" value="Unassembled WGS sequence"/>
</dbReference>
<evidence type="ECO:0000313" key="16">
    <source>
        <dbReference type="Proteomes" id="UP000494040"/>
    </source>
</evidence>
<comment type="subcellular location">
    <subcellularLocation>
        <location evidence="3">Nucleus</location>
    </subcellularLocation>
</comment>
<evidence type="ECO:0000259" key="14">
    <source>
        <dbReference type="Pfam" id="PF21180"/>
    </source>
</evidence>
<dbReference type="GO" id="GO:0003677">
    <property type="term" value="F:DNA binding"/>
    <property type="evidence" value="ECO:0007669"/>
    <property type="project" value="UniProtKB-UniRule"/>
</dbReference>
<evidence type="ECO:0000259" key="13">
    <source>
        <dbReference type="Pfam" id="PF04406"/>
    </source>
</evidence>
<dbReference type="InterPro" id="IPR036388">
    <property type="entry name" value="WH-like_DNA-bd_sf"/>
</dbReference>
<dbReference type="Pfam" id="PF21180">
    <property type="entry name" value="TOP6A-Spo11_Toprim"/>
    <property type="match status" value="1"/>
</dbReference>
<dbReference type="OMA" id="CNVKWIG"/>
<dbReference type="GO" id="GO:0000228">
    <property type="term" value="C:nuclear chromosome"/>
    <property type="evidence" value="ECO:0007669"/>
    <property type="project" value="TreeGrafter"/>
</dbReference>
<dbReference type="GO" id="GO:0046872">
    <property type="term" value="F:metal ion binding"/>
    <property type="evidence" value="ECO:0007669"/>
    <property type="project" value="UniProtKB-KW"/>
</dbReference>
<dbReference type="PROSITE" id="PS52041">
    <property type="entry name" value="TOPO_IIB"/>
    <property type="match status" value="1"/>
</dbReference>
<evidence type="ECO:0000256" key="9">
    <source>
        <dbReference type="ARBA" id="ARBA00023125"/>
    </source>
</evidence>
<dbReference type="InterPro" id="IPR013048">
    <property type="entry name" value="Meiotic_Spo11"/>
</dbReference>
<evidence type="ECO:0000256" key="7">
    <source>
        <dbReference type="ARBA" id="ARBA00022842"/>
    </source>
</evidence>
<dbReference type="GO" id="GO:0005524">
    <property type="term" value="F:ATP binding"/>
    <property type="evidence" value="ECO:0007669"/>
    <property type="project" value="InterPro"/>
</dbReference>
<evidence type="ECO:0000256" key="12">
    <source>
        <dbReference type="PROSITE-ProRule" id="PRU01385"/>
    </source>
</evidence>
<organism evidence="15 16">
    <name type="scientific">Cimex lectularius</name>
    <name type="common">Bed bug</name>
    <name type="synonym">Acanthia lectularia</name>
    <dbReference type="NCBI Taxonomy" id="79782"/>
    <lineage>
        <taxon>Eukaryota</taxon>
        <taxon>Metazoa</taxon>
        <taxon>Ecdysozoa</taxon>
        <taxon>Arthropoda</taxon>
        <taxon>Hexapoda</taxon>
        <taxon>Insecta</taxon>
        <taxon>Pterygota</taxon>
        <taxon>Neoptera</taxon>
        <taxon>Paraneoptera</taxon>
        <taxon>Hemiptera</taxon>
        <taxon>Heteroptera</taxon>
        <taxon>Panheteroptera</taxon>
        <taxon>Cimicomorpha</taxon>
        <taxon>Cimicidae</taxon>
        <taxon>Cimex</taxon>
    </lineage>
</organism>
<dbReference type="InterPro" id="IPR013049">
    <property type="entry name" value="Spo11/TopoVI_A_N"/>
</dbReference>
<dbReference type="PANTHER" id="PTHR10848">
    <property type="entry name" value="MEIOTIC RECOMBINATION PROTEIN SPO11"/>
    <property type="match status" value="1"/>
</dbReference>
<feature type="domain" description="Spo11/DNA topoisomerase VI subunit A N-terminal" evidence="13">
    <location>
        <begin position="108"/>
        <end position="164"/>
    </location>
</feature>
<accession>A0A8I6RMK3</accession>
<evidence type="ECO:0000256" key="11">
    <source>
        <dbReference type="ARBA" id="ARBA00023242"/>
    </source>
</evidence>
<dbReference type="GeneID" id="106665770"/>
<dbReference type="GO" id="GO:0042138">
    <property type="term" value="P:meiotic DNA double-strand break formation"/>
    <property type="evidence" value="ECO:0007669"/>
    <property type="project" value="InterPro"/>
</dbReference>
<dbReference type="CDD" id="cd00223">
    <property type="entry name" value="TOPRIM_TopoIIB_SPO"/>
    <property type="match status" value="1"/>
</dbReference>
<keyword evidence="9 12" id="KW-0238">DNA-binding</keyword>
<reference evidence="15" key="1">
    <citation type="submission" date="2022-01" db="UniProtKB">
        <authorList>
            <consortium name="EnsemblMetazoa"/>
        </authorList>
    </citation>
    <scope>IDENTIFICATION</scope>
</reference>
<feature type="active site" description="O-(5'-phospho-DNA)-tyrosine intermediate" evidence="12">
    <location>
        <position position="132"/>
    </location>
</feature>
<dbReference type="Pfam" id="PF04406">
    <property type="entry name" value="TP6A_N"/>
    <property type="match status" value="1"/>
</dbReference>
<dbReference type="OrthoDB" id="5377392at2759"/>
<dbReference type="Gene3D" id="3.40.1360.10">
    <property type="match status" value="1"/>
</dbReference>
<dbReference type="CTD" id="2768853"/>
<protein>
    <recommendedName>
        <fullName evidence="5">DNA topoisomerase (ATP-hydrolyzing)</fullName>
        <ecNumber evidence="5">5.6.2.2</ecNumber>
    </recommendedName>
</protein>
<comment type="similarity">
    <text evidence="4 12">Belongs to the TOP6A family.</text>
</comment>
<keyword evidence="6" id="KW-0479">Metal-binding</keyword>
<keyword evidence="10 12" id="KW-0413">Isomerase</keyword>
<dbReference type="SUPFAM" id="SSF56726">
    <property type="entry name" value="DNA topoisomerase IV, alpha subunit"/>
    <property type="match status" value="1"/>
</dbReference>
<dbReference type="EnsemblMetazoa" id="XM_014392471.2">
    <property type="protein sequence ID" value="XP_014247957.2"/>
    <property type="gene ID" value="LOC106665770"/>
</dbReference>